<keyword evidence="6" id="KW-0325">Glycoprotein</keyword>
<dbReference type="Proteomes" id="UP000283895">
    <property type="component" value="Unassembled WGS sequence"/>
</dbReference>
<feature type="transmembrane region" description="Helical" evidence="15">
    <location>
        <begin position="185"/>
        <end position="211"/>
    </location>
</feature>
<feature type="disulfide bond" evidence="14">
    <location>
        <begin position="50"/>
        <end position="81"/>
    </location>
</feature>
<evidence type="ECO:0000259" key="17">
    <source>
        <dbReference type="PROSITE" id="PS52012"/>
    </source>
</evidence>
<dbReference type="OrthoDB" id="408702at2759"/>
<dbReference type="AlphaFoldDB" id="A0A423WD24"/>
<keyword evidence="14" id="KW-0408">Iron</keyword>
<evidence type="ECO:0000256" key="9">
    <source>
        <dbReference type="ARBA" id="ARBA00022989"/>
    </source>
</evidence>
<keyword evidence="11 14" id="KW-1015">Disulfide bond</keyword>
<evidence type="ECO:0000256" key="13">
    <source>
        <dbReference type="ARBA" id="ARBA00038359"/>
    </source>
</evidence>
<feature type="transmembrane region" description="Helical" evidence="15">
    <location>
        <begin position="266"/>
        <end position="291"/>
    </location>
</feature>
<evidence type="ECO:0000256" key="12">
    <source>
        <dbReference type="ARBA" id="ARBA00023288"/>
    </source>
</evidence>
<name>A0A423WD24_9PEZI</name>
<keyword evidence="5" id="KW-0964">Secreted</keyword>
<comment type="subcellular location">
    <subcellularLocation>
        <location evidence="2">Membrane</location>
        <topology evidence="2">Lipid-anchor</topology>
        <topology evidence="2">GPI-anchor</topology>
    </subcellularLocation>
    <subcellularLocation>
        <location evidence="1">Membrane</location>
        <topology evidence="1">Multi-pass membrane protein</topology>
    </subcellularLocation>
    <subcellularLocation>
        <location evidence="3">Secreted</location>
    </subcellularLocation>
</comment>
<feature type="disulfide bond" evidence="14">
    <location>
        <begin position="60"/>
        <end position="67"/>
    </location>
</feature>
<dbReference type="Pfam" id="PF20684">
    <property type="entry name" value="Fung_rhodopsin"/>
    <property type="match status" value="1"/>
</dbReference>
<feature type="transmembrane region" description="Helical" evidence="15">
    <location>
        <begin position="303"/>
        <end position="323"/>
    </location>
</feature>
<keyword evidence="6" id="KW-0336">GPI-anchor</keyword>
<evidence type="ECO:0000256" key="11">
    <source>
        <dbReference type="ARBA" id="ARBA00023157"/>
    </source>
</evidence>
<evidence type="ECO:0000256" key="10">
    <source>
        <dbReference type="ARBA" id="ARBA00023136"/>
    </source>
</evidence>
<feature type="transmembrane region" description="Helical" evidence="15">
    <location>
        <begin position="343"/>
        <end position="366"/>
    </location>
</feature>
<feature type="transmembrane region" description="Helical" evidence="15">
    <location>
        <begin position="223"/>
        <end position="246"/>
    </location>
</feature>
<keyword evidence="9 15" id="KW-1133">Transmembrane helix</keyword>
<feature type="disulfide bond" evidence="14">
    <location>
        <begin position="46"/>
        <end position="86"/>
    </location>
</feature>
<proteinExistence type="inferred from homology"/>
<evidence type="ECO:0000256" key="6">
    <source>
        <dbReference type="ARBA" id="ARBA00022622"/>
    </source>
</evidence>
<comment type="caution">
    <text evidence="18">The sequence shown here is derived from an EMBL/GenBank/DDBJ whole genome shotgun (WGS) entry which is preliminary data.</text>
</comment>
<dbReference type="STRING" id="356882.A0A423WD24"/>
<dbReference type="GO" id="GO:0005576">
    <property type="term" value="C:extracellular region"/>
    <property type="evidence" value="ECO:0007669"/>
    <property type="project" value="UniProtKB-SubCell"/>
</dbReference>
<evidence type="ECO:0000256" key="5">
    <source>
        <dbReference type="ARBA" id="ARBA00022525"/>
    </source>
</evidence>
<feature type="transmembrane region" description="Helical" evidence="15">
    <location>
        <begin position="146"/>
        <end position="165"/>
    </location>
</feature>
<evidence type="ECO:0000256" key="14">
    <source>
        <dbReference type="PROSITE-ProRule" id="PRU01356"/>
    </source>
</evidence>
<protein>
    <recommendedName>
        <fullName evidence="17">CFEM domain-containing protein</fullName>
    </recommendedName>
</protein>
<feature type="domain" description="CFEM" evidence="17">
    <location>
        <begin position="18"/>
        <end position="129"/>
    </location>
</feature>
<dbReference type="PROSITE" id="PS52012">
    <property type="entry name" value="CFEM"/>
    <property type="match status" value="1"/>
</dbReference>
<comment type="similarity">
    <text evidence="13">Belongs to the SAT4 family.</text>
</comment>
<evidence type="ECO:0000256" key="4">
    <source>
        <dbReference type="ARBA" id="ARBA00010031"/>
    </source>
</evidence>
<keyword evidence="8 16" id="KW-0732">Signal</keyword>
<dbReference type="InterPro" id="IPR008427">
    <property type="entry name" value="Extracellular_membr_CFEM_dom"/>
</dbReference>
<feature type="transmembrane region" description="Helical" evidence="15">
    <location>
        <begin position="113"/>
        <end position="134"/>
    </location>
</feature>
<evidence type="ECO:0000256" key="7">
    <source>
        <dbReference type="ARBA" id="ARBA00022692"/>
    </source>
</evidence>
<dbReference type="GO" id="GO:0098552">
    <property type="term" value="C:side of membrane"/>
    <property type="evidence" value="ECO:0007669"/>
    <property type="project" value="UniProtKB-KW"/>
</dbReference>
<dbReference type="Pfam" id="PF05730">
    <property type="entry name" value="CFEM"/>
    <property type="match status" value="1"/>
</dbReference>
<keyword evidence="12" id="KW-0449">Lipoprotein</keyword>
<feature type="signal peptide" evidence="16">
    <location>
        <begin position="1"/>
        <end position="35"/>
    </location>
</feature>
<evidence type="ECO:0000256" key="16">
    <source>
        <dbReference type="SAM" id="SignalP"/>
    </source>
</evidence>
<keyword evidence="14" id="KW-0349">Heme</keyword>
<dbReference type="PANTHER" id="PTHR33048:SF131">
    <property type="entry name" value="INTEGRAL MEMBRANE PROTEIN"/>
    <property type="match status" value="1"/>
</dbReference>
<feature type="chain" id="PRO_5018998294" description="CFEM domain-containing protein" evidence="16">
    <location>
        <begin position="36"/>
        <end position="441"/>
    </location>
</feature>
<evidence type="ECO:0000256" key="8">
    <source>
        <dbReference type="ARBA" id="ARBA00022729"/>
    </source>
</evidence>
<feature type="binding site" description="axial binding residue" evidence="14">
    <location>
        <position position="64"/>
    </location>
    <ligand>
        <name>heme</name>
        <dbReference type="ChEBI" id="CHEBI:30413"/>
    </ligand>
    <ligandPart>
        <name>Fe</name>
        <dbReference type="ChEBI" id="CHEBI:18248"/>
    </ligandPart>
</feature>
<organism evidence="18 19">
    <name type="scientific">Cytospora schulzeri</name>
    <dbReference type="NCBI Taxonomy" id="448051"/>
    <lineage>
        <taxon>Eukaryota</taxon>
        <taxon>Fungi</taxon>
        <taxon>Dikarya</taxon>
        <taxon>Ascomycota</taxon>
        <taxon>Pezizomycotina</taxon>
        <taxon>Sordariomycetes</taxon>
        <taxon>Sordariomycetidae</taxon>
        <taxon>Diaporthales</taxon>
        <taxon>Cytosporaceae</taxon>
        <taxon>Cytospora</taxon>
    </lineage>
</organism>
<dbReference type="SMART" id="SM00747">
    <property type="entry name" value="CFEM"/>
    <property type="match status" value="1"/>
</dbReference>
<gene>
    <name evidence="18" type="ORF">VMCG_05955</name>
</gene>
<evidence type="ECO:0000256" key="15">
    <source>
        <dbReference type="SAM" id="Phobius"/>
    </source>
</evidence>
<keyword evidence="7 15" id="KW-0812">Transmembrane</keyword>
<dbReference type="PANTHER" id="PTHR33048">
    <property type="entry name" value="PTH11-LIKE INTEGRAL MEMBRANE PROTEIN (AFU_ORTHOLOGUE AFUA_5G11245)"/>
    <property type="match status" value="1"/>
</dbReference>
<keyword evidence="10 15" id="KW-0472">Membrane</keyword>
<evidence type="ECO:0000256" key="1">
    <source>
        <dbReference type="ARBA" id="ARBA00004141"/>
    </source>
</evidence>
<keyword evidence="19" id="KW-1185">Reference proteome</keyword>
<evidence type="ECO:0000256" key="3">
    <source>
        <dbReference type="ARBA" id="ARBA00004613"/>
    </source>
</evidence>
<evidence type="ECO:0000256" key="2">
    <source>
        <dbReference type="ARBA" id="ARBA00004589"/>
    </source>
</evidence>
<dbReference type="EMBL" id="LKEA01000019">
    <property type="protein sequence ID" value="ROW01257.1"/>
    <property type="molecule type" value="Genomic_DNA"/>
</dbReference>
<dbReference type="InterPro" id="IPR052337">
    <property type="entry name" value="SAT4-like"/>
</dbReference>
<reference evidence="18 19" key="1">
    <citation type="submission" date="2015-09" db="EMBL/GenBank/DDBJ databases">
        <title>Host preference determinants of Valsa canker pathogens revealed by comparative genomics.</title>
        <authorList>
            <person name="Yin Z."/>
            <person name="Huang L."/>
        </authorList>
    </citation>
    <scope>NUCLEOTIDE SEQUENCE [LARGE SCALE GENOMIC DNA]</scope>
    <source>
        <strain evidence="18 19">03-1</strain>
    </source>
</reference>
<sequence>MASFMAIATPRSTLAVNLCKILLCLLIFGSRIVTAQAPPLSSLPPCGLSCFLGAIPHSGCDMTDSACQCSSSILLHEATTCLTANCSMQDGLDMARFEAANCGFPNESRSSDVMIIMSALYGVTVVFVALRILSKMITHTFCAEDHMIISAVIISAAPFACVVYMAELGFGSHLWDLEDGALLRILRLLYVAEIIYIIVLTITKASILCMYLRIFWAYPPFQITCYVVLAFVIVSSAAITIATIVSCEPVRFFWNRDLPGGSCLDVTALAYANSGLAVAQDLIITLLPIYMLWSLNMSRKKKFFIGIMFAVGGLGLIATIVRLKTLSAFGDMTDPAWSYVPLVYWTTVELAAGIVASCLPSVRILLERFFKVFNVSSDQSKPPSAINLQHLHRKPSAPEDPALEDYGASQTRLTRARDGLYSASLRRGDEHIGPKQDLDWG</sequence>
<evidence type="ECO:0000313" key="18">
    <source>
        <dbReference type="EMBL" id="ROW01257.1"/>
    </source>
</evidence>
<dbReference type="GO" id="GO:0046872">
    <property type="term" value="F:metal ion binding"/>
    <property type="evidence" value="ECO:0007669"/>
    <property type="project" value="UniProtKB-UniRule"/>
</dbReference>
<accession>A0A423WD24</accession>
<comment type="similarity">
    <text evidence="4">Belongs to the RBT5 family.</text>
</comment>
<dbReference type="InterPro" id="IPR049326">
    <property type="entry name" value="Rhodopsin_dom_fungi"/>
</dbReference>
<evidence type="ECO:0000313" key="19">
    <source>
        <dbReference type="Proteomes" id="UP000283895"/>
    </source>
</evidence>
<keyword evidence="14" id="KW-0479">Metal-binding</keyword>
<feature type="disulfide bond" evidence="14">
    <location>
        <begin position="69"/>
        <end position="102"/>
    </location>
</feature>